<proteinExistence type="predicted"/>
<sequence length="70" mass="7751">MNKIITFTITAIIVFSWLVTHNTTKQEKDLPANVPFIIKSNLPGTCKVSTMTTSTDTKQNILVVACKVQL</sequence>
<name>A0AA93DLR4_9GAMM</name>
<protein>
    <submittedName>
        <fullName evidence="1">Uncharacterized protein</fullName>
    </submittedName>
</protein>
<accession>A0AA93DLR4</accession>
<evidence type="ECO:0000313" key="1">
    <source>
        <dbReference type="EMBL" id="RRO19840.1"/>
    </source>
</evidence>
<gene>
    <name evidence="1" type="ORF">DMB84_010790</name>
</gene>
<comment type="caution">
    <text evidence="1">The sequence shown here is derived from an EMBL/GenBank/DDBJ whole genome shotgun (WGS) entry which is preliminary data.</text>
</comment>
<organism evidence="1 2">
    <name type="scientific">Pectobacterium aquaticum</name>
    <dbReference type="NCBI Taxonomy" id="2204145"/>
    <lineage>
        <taxon>Bacteria</taxon>
        <taxon>Pseudomonadati</taxon>
        <taxon>Pseudomonadota</taxon>
        <taxon>Gammaproteobacteria</taxon>
        <taxon>Enterobacterales</taxon>
        <taxon>Pectobacteriaceae</taxon>
        <taxon>Pectobacterium</taxon>
    </lineage>
</organism>
<reference evidence="1 2" key="1">
    <citation type="submission" date="2018-11" db="EMBL/GenBank/DDBJ databases">
        <title>Draft genome sequences of proposed Pectobacterium aquaticum sp. nov. isolated in France from fresh water.</title>
        <authorList>
            <person name="Pedron J."/>
            <person name="Barny M.A."/>
        </authorList>
    </citation>
    <scope>NUCLEOTIDE SEQUENCE [LARGE SCALE GENOMIC DNA]</scope>
    <source>
        <strain evidence="1 2">A127-S21-F16</strain>
    </source>
</reference>
<dbReference type="Proteomes" id="UP000256540">
    <property type="component" value="Unassembled WGS sequence"/>
</dbReference>
<evidence type="ECO:0000313" key="2">
    <source>
        <dbReference type="Proteomes" id="UP000256540"/>
    </source>
</evidence>
<dbReference type="EMBL" id="QHJS02000031">
    <property type="protein sequence ID" value="RRO19840.1"/>
    <property type="molecule type" value="Genomic_DNA"/>
</dbReference>
<dbReference type="AlphaFoldDB" id="A0AA93DLR4"/>